<keyword evidence="2" id="KW-1003">Cell membrane</keyword>
<feature type="domain" description="PhoU" evidence="7">
    <location>
        <begin position="346"/>
        <end position="432"/>
    </location>
</feature>
<evidence type="ECO:0000256" key="1">
    <source>
        <dbReference type="ARBA" id="ARBA00004651"/>
    </source>
</evidence>
<keyword evidence="5 6" id="KW-0472">Membrane</keyword>
<feature type="transmembrane region" description="Helical" evidence="6">
    <location>
        <begin position="47"/>
        <end position="76"/>
    </location>
</feature>
<dbReference type="Pfam" id="PF01895">
    <property type="entry name" value="PhoU"/>
    <property type="match status" value="2"/>
</dbReference>
<proteinExistence type="predicted"/>
<evidence type="ECO:0000256" key="2">
    <source>
        <dbReference type="ARBA" id="ARBA00022475"/>
    </source>
</evidence>
<feature type="transmembrane region" description="Helical" evidence="6">
    <location>
        <begin position="288"/>
        <end position="306"/>
    </location>
</feature>
<dbReference type="Proteomes" id="UP001224418">
    <property type="component" value="Unassembled WGS sequence"/>
</dbReference>
<feature type="transmembrane region" description="Helical" evidence="6">
    <location>
        <begin position="6"/>
        <end position="26"/>
    </location>
</feature>
<keyword evidence="4 6" id="KW-1133">Transmembrane helix</keyword>
<protein>
    <submittedName>
        <fullName evidence="8">Phosphate:Na+ symporter</fullName>
    </submittedName>
</protein>
<dbReference type="InterPro" id="IPR004633">
    <property type="entry name" value="NaPi_cotrn-rel/YqeW-like"/>
</dbReference>
<keyword evidence="9" id="KW-1185">Reference proteome</keyword>
<feature type="transmembrane region" description="Helical" evidence="6">
    <location>
        <begin position="134"/>
        <end position="154"/>
    </location>
</feature>
<feature type="transmembrane region" description="Helical" evidence="6">
    <location>
        <begin position="175"/>
        <end position="204"/>
    </location>
</feature>
<dbReference type="NCBIfam" id="NF037997">
    <property type="entry name" value="Na_Pi_symport"/>
    <property type="match status" value="1"/>
</dbReference>
<sequence length="542" mass="59048">MSEGLLMAIKLFGGLGLFLYGMKLMGDGLQNATGEKLKKIFEKITSNPVKGVLTGALVTAIIQSSSATTVMVVGFVNAQLMNLYQATAVIMGANIGTTVTALIVTLNIDNFVPIFIGVGALIVLFTEAKKGKEVGNIILGFGILFLGMNLMKVAMEPLQTSPIFQQILIKLDGNIFLGILAGLAITAVLQSSSATTAILVSMAATGVLKITMVIPVLFGCNMGTCVTALLSSIGTSKTAKKAAIIHLLFNVIGTVIFIPLFTPLTWIVTKAPIFGASDVPSQIAHAHIIFNIVNTILLLPFIKVLVKMANRIIKGEDETEKYGTQFIDDRLLETPVIAVGQTVKEISRMATKARKSLDIAMEAFAKNDDKLVQKVYKNEKLINLLEDEITNFLVKLSKSELADKEKDIVTSMFHVVNDIERIGDHAENIADLAGEKMLKRLNFSKEAEEELKQLFQKTLSSLDTSIKAFEEKNIYKAQEVRTIEESVDALEKQLRSSHIIRLNQEKCSATVGTVFLDLISNLERISDHSNNIADTVIEHLGY</sequence>
<keyword evidence="3 6" id="KW-0812">Transmembrane</keyword>
<dbReference type="PANTHER" id="PTHR10010:SF46">
    <property type="entry name" value="SODIUM-DEPENDENT PHOSPHATE TRANSPORT PROTEIN 2B"/>
    <property type="match status" value="1"/>
</dbReference>
<feature type="domain" description="PhoU" evidence="7">
    <location>
        <begin position="451"/>
        <end position="535"/>
    </location>
</feature>
<evidence type="ECO:0000313" key="9">
    <source>
        <dbReference type="Proteomes" id="UP001224418"/>
    </source>
</evidence>
<feature type="transmembrane region" description="Helical" evidence="6">
    <location>
        <begin position="242"/>
        <end position="268"/>
    </location>
</feature>
<dbReference type="EMBL" id="JAUSWN010000008">
    <property type="protein sequence ID" value="MDQ0479442.1"/>
    <property type="molecule type" value="Genomic_DNA"/>
</dbReference>
<evidence type="ECO:0000256" key="6">
    <source>
        <dbReference type="SAM" id="Phobius"/>
    </source>
</evidence>
<dbReference type="InterPro" id="IPR026022">
    <property type="entry name" value="PhoU_dom"/>
</dbReference>
<feature type="transmembrane region" description="Helical" evidence="6">
    <location>
        <begin position="210"/>
        <end position="230"/>
    </location>
</feature>
<accession>A0ABU0JU47</accession>
<dbReference type="NCBIfam" id="TIGR00704">
    <property type="entry name" value="NaPi_cotrn_rel"/>
    <property type="match status" value="1"/>
</dbReference>
<gene>
    <name evidence="8" type="ORF">QOZ93_001183</name>
</gene>
<comment type="caution">
    <text evidence="8">The sequence shown here is derived from an EMBL/GenBank/DDBJ whole genome shotgun (WGS) entry which is preliminary data.</text>
</comment>
<comment type="subcellular location">
    <subcellularLocation>
        <location evidence="1">Cell membrane</location>
        <topology evidence="1">Multi-pass membrane protein</topology>
    </subcellularLocation>
</comment>
<dbReference type="Gene3D" id="1.20.58.220">
    <property type="entry name" value="Phosphate transport system protein phou homolog 2, domain 2"/>
    <property type="match status" value="1"/>
</dbReference>
<evidence type="ECO:0000313" key="8">
    <source>
        <dbReference type="EMBL" id="MDQ0479442.1"/>
    </source>
</evidence>
<dbReference type="RefSeq" id="WP_307355483.1">
    <property type="nucleotide sequence ID" value="NZ_BAAACJ010000029.1"/>
</dbReference>
<evidence type="ECO:0000259" key="7">
    <source>
        <dbReference type="Pfam" id="PF01895"/>
    </source>
</evidence>
<reference evidence="8 9" key="1">
    <citation type="submission" date="2023-07" db="EMBL/GenBank/DDBJ databases">
        <title>Genomic Encyclopedia of Type Strains, Phase IV (KMG-IV): sequencing the most valuable type-strain genomes for metagenomic binning, comparative biology and taxonomic classification.</title>
        <authorList>
            <person name="Goeker M."/>
        </authorList>
    </citation>
    <scope>NUCLEOTIDE SEQUENCE [LARGE SCALE GENOMIC DNA]</scope>
    <source>
        <strain evidence="8 9">DSM 1400</strain>
    </source>
</reference>
<evidence type="ECO:0000256" key="3">
    <source>
        <dbReference type="ARBA" id="ARBA00022692"/>
    </source>
</evidence>
<name>A0ABU0JU47_HATLI</name>
<evidence type="ECO:0000256" key="5">
    <source>
        <dbReference type="ARBA" id="ARBA00023136"/>
    </source>
</evidence>
<dbReference type="PANTHER" id="PTHR10010">
    <property type="entry name" value="SOLUTE CARRIER FAMILY 34 SODIUM PHOSPHATE , MEMBER 2-RELATED"/>
    <property type="match status" value="1"/>
</dbReference>
<feature type="transmembrane region" description="Helical" evidence="6">
    <location>
        <begin position="111"/>
        <end position="128"/>
    </location>
</feature>
<evidence type="ECO:0000256" key="4">
    <source>
        <dbReference type="ARBA" id="ARBA00022989"/>
    </source>
</evidence>
<dbReference type="Pfam" id="PF02690">
    <property type="entry name" value="Na_Pi_cotrans"/>
    <property type="match status" value="2"/>
</dbReference>
<organism evidence="8 9">
    <name type="scientific">Hathewaya limosa</name>
    <name type="common">Clostridium limosum</name>
    <dbReference type="NCBI Taxonomy" id="1536"/>
    <lineage>
        <taxon>Bacteria</taxon>
        <taxon>Bacillati</taxon>
        <taxon>Bacillota</taxon>
        <taxon>Clostridia</taxon>
        <taxon>Eubacteriales</taxon>
        <taxon>Clostridiaceae</taxon>
        <taxon>Hathewaya</taxon>
    </lineage>
</organism>
<dbReference type="SUPFAM" id="SSF109755">
    <property type="entry name" value="PhoU-like"/>
    <property type="match status" value="1"/>
</dbReference>
<dbReference type="InterPro" id="IPR038078">
    <property type="entry name" value="PhoU-like_sf"/>
</dbReference>
<dbReference type="InterPro" id="IPR003841">
    <property type="entry name" value="Na/Pi_transpt"/>
</dbReference>
<feature type="transmembrane region" description="Helical" evidence="6">
    <location>
        <begin position="82"/>
        <end position="104"/>
    </location>
</feature>